<accession>A0A1I1WJW5</accession>
<protein>
    <submittedName>
        <fullName evidence="2">Uncharacterized protein</fullName>
    </submittedName>
</protein>
<keyword evidence="3" id="KW-1185">Reference proteome</keyword>
<dbReference type="STRING" id="74348.SAMN04488523_1046"/>
<reference evidence="2 3" key="1">
    <citation type="submission" date="2016-10" db="EMBL/GenBank/DDBJ databases">
        <authorList>
            <person name="de Groot N.N."/>
        </authorList>
    </citation>
    <scope>NUCLEOTIDE SEQUENCE [LARGE SCALE GENOMIC DNA]</scope>
    <source>
        <strain evidence="2 3">DSM 11443</strain>
    </source>
</reference>
<evidence type="ECO:0000256" key="1">
    <source>
        <dbReference type="SAM" id="MobiDB-lite"/>
    </source>
</evidence>
<gene>
    <name evidence="2" type="ORF">SAMN04488523_1046</name>
</gene>
<name>A0A1I1WJW5_9RHOB</name>
<feature type="compositionally biased region" description="Basic and acidic residues" evidence="1">
    <location>
        <begin position="13"/>
        <end position="28"/>
    </location>
</feature>
<dbReference type="OrthoDB" id="9135221at2"/>
<dbReference type="RefSeq" id="WP_093922954.1">
    <property type="nucleotide sequence ID" value="NZ_FOMW01000004.1"/>
</dbReference>
<proteinExistence type="predicted"/>
<organism evidence="2 3">
    <name type="scientific">Sulfitobacter brevis</name>
    <dbReference type="NCBI Taxonomy" id="74348"/>
    <lineage>
        <taxon>Bacteria</taxon>
        <taxon>Pseudomonadati</taxon>
        <taxon>Pseudomonadota</taxon>
        <taxon>Alphaproteobacteria</taxon>
        <taxon>Rhodobacterales</taxon>
        <taxon>Roseobacteraceae</taxon>
        <taxon>Sulfitobacter</taxon>
    </lineage>
</organism>
<feature type="region of interest" description="Disordered" evidence="1">
    <location>
        <begin position="1"/>
        <end position="32"/>
    </location>
</feature>
<sequence>MKPKVPSFSFQKRASEKAAARANDEEKLQSGQVSPAVMARVNGGNLHAVRYKGPSKRIQAMAEHTESWFNEPDYLDLTASGYDCRIKRQRFGVLHAYIQIPNDHPLSGSDLEDLHGIQVHNGWTYSGQGTHATVDGGGWTLGFNCNHPDDWAPYGRDSANSVGAVYRDIHFVRSEIERVAAVLAGMTAHD</sequence>
<dbReference type="Proteomes" id="UP000198977">
    <property type="component" value="Unassembled WGS sequence"/>
</dbReference>
<evidence type="ECO:0000313" key="3">
    <source>
        <dbReference type="Proteomes" id="UP000198977"/>
    </source>
</evidence>
<evidence type="ECO:0000313" key="2">
    <source>
        <dbReference type="EMBL" id="SFD95271.1"/>
    </source>
</evidence>
<dbReference type="AlphaFoldDB" id="A0A1I1WJW5"/>
<dbReference type="EMBL" id="FOMW01000004">
    <property type="protein sequence ID" value="SFD95271.1"/>
    <property type="molecule type" value="Genomic_DNA"/>
</dbReference>